<dbReference type="EMBL" id="NMUQ01000002">
    <property type="protein sequence ID" value="OXM14913.1"/>
    <property type="molecule type" value="Genomic_DNA"/>
</dbReference>
<dbReference type="RefSeq" id="WP_089525730.1">
    <property type="nucleotide sequence ID" value="NZ_NMUQ01000002.1"/>
</dbReference>
<accession>A0A229NYB7</accession>
<dbReference type="AlphaFoldDB" id="A0A229NYB7"/>
<name>A0A229NYB7_9BACL</name>
<evidence type="ECO:0000313" key="3">
    <source>
        <dbReference type="Proteomes" id="UP000215145"/>
    </source>
</evidence>
<keyword evidence="1" id="KW-0812">Transmembrane</keyword>
<protein>
    <submittedName>
        <fullName evidence="2">Uncharacterized protein</fullName>
    </submittedName>
</protein>
<evidence type="ECO:0000256" key="1">
    <source>
        <dbReference type="SAM" id="Phobius"/>
    </source>
</evidence>
<keyword evidence="1" id="KW-1133">Transmembrane helix</keyword>
<keyword evidence="1" id="KW-0472">Membrane</keyword>
<organism evidence="2 3">
    <name type="scientific">Paenibacillus herberti</name>
    <dbReference type="NCBI Taxonomy" id="1619309"/>
    <lineage>
        <taxon>Bacteria</taxon>
        <taxon>Bacillati</taxon>
        <taxon>Bacillota</taxon>
        <taxon>Bacilli</taxon>
        <taxon>Bacillales</taxon>
        <taxon>Paenibacillaceae</taxon>
        <taxon>Paenibacillus</taxon>
    </lineage>
</organism>
<reference evidence="2 3" key="1">
    <citation type="submission" date="2017-07" db="EMBL/GenBank/DDBJ databases">
        <title>Paenibacillus herberti R33 genome sequencing and assembly.</title>
        <authorList>
            <person name="Su W."/>
        </authorList>
    </citation>
    <scope>NUCLEOTIDE SEQUENCE [LARGE SCALE GENOMIC DNA]</scope>
    <source>
        <strain evidence="2 3">R33</strain>
    </source>
</reference>
<comment type="caution">
    <text evidence="2">The sequence shown here is derived from an EMBL/GenBank/DDBJ whole genome shotgun (WGS) entry which is preliminary data.</text>
</comment>
<sequence>MTINTYSTRISGGSWSGLGQILILFILLVIVLQTLGLSPTGQIAEPPTALRTYGFVIDNQTSGYYFNYVSINGDAQPPALTTVPPQGNDRFEVTAKFPNDTSATVYYNISDSNQRNIGQLSFTMSVYVGINTRFDAITTDAPIRFSEGYYYQANQLIVRNI</sequence>
<keyword evidence="3" id="KW-1185">Reference proteome</keyword>
<gene>
    <name evidence="2" type="ORF">CGZ75_18805</name>
</gene>
<proteinExistence type="predicted"/>
<dbReference type="Proteomes" id="UP000215145">
    <property type="component" value="Unassembled WGS sequence"/>
</dbReference>
<feature type="transmembrane region" description="Helical" evidence="1">
    <location>
        <begin position="12"/>
        <end position="32"/>
    </location>
</feature>
<evidence type="ECO:0000313" key="2">
    <source>
        <dbReference type="EMBL" id="OXM14913.1"/>
    </source>
</evidence>